<feature type="region of interest" description="Disordered" evidence="1">
    <location>
        <begin position="88"/>
        <end position="108"/>
    </location>
</feature>
<evidence type="ECO:0000313" key="2">
    <source>
        <dbReference type="EMBL" id="EEC58411.1"/>
    </source>
</evidence>
<dbReference type="eggNOG" id="ENOG502ZH8H">
    <property type="taxonomic scope" value="Bacteria"/>
</dbReference>
<name>B7APD7_9FIRM</name>
<sequence length="108" mass="11894">MKEYIRPAVAVTEETGEGVYAASGSTQGGNQNGPVSCESKYMNGQYQNMNYTSSDGSVKDTFGCLGCNCYRQGYCGLEELQWGSYDNDNGFRKPGWEQEGKSPTDRAW</sequence>
<dbReference type="EMBL" id="ABVQ01000034">
    <property type="protein sequence ID" value="EEC58411.1"/>
    <property type="molecule type" value="Genomic_DNA"/>
</dbReference>
<dbReference type="AlphaFoldDB" id="B7APD7"/>
<dbReference type="Proteomes" id="UP000003136">
    <property type="component" value="Unassembled WGS sequence"/>
</dbReference>
<reference evidence="2 3" key="2">
    <citation type="submission" date="2008-11" db="EMBL/GenBank/DDBJ databases">
        <authorList>
            <person name="Fulton L."/>
            <person name="Clifton S."/>
            <person name="Fulton B."/>
            <person name="Xu J."/>
            <person name="Minx P."/>
            <person name="Pepin K.H."/>
            <person name="Johnson M."/>
            <person name="Bhonagiri V."/>
            <person name="Nash W.E."/>
            <person name="Mardis E.R."/>
            <person name="Wilson R.K."/>
        </authorList>
    </citation>
    <scope>NUCLEOTIDE SEQUENCE [LARGE SCALE GENOMIC DNA]</scope>
    <source>
        <strain evidence="2 3">ATCC 43243</strain>
    </source>
</reference>
<keyword evidence="3" id="KW-1185">Reference proteome</keyword>
<gene>
    <name evidence="2" type="ORF">BACPEC_00543</name>
</gene>
<feature type="compositionally biased region" description="Basic and acidic residues" evidence="1">
    <location>
        <begin position="89"/>
        <end position="108"/>
    </location>
</feature>
<evidence type="ECO:0000313" key="3">
    <source>
        <dbReference type="Proteomes" id="UP000003136"/>
    </source>
</evidence>
<accession>B7APD7</accession>
<reference evidence="2 3" key="1">
    <citation type="submission" date="2008-11" db="EMBL/GenBank/DDBJ databases">
        <title>Draft genome sequence of Bacteroides pectinophilus (ATCC 43243).</title>
        <authorList>
            <person name="Sudarsanam P."/>
            <person name="Ley R."/>
            <person name="Guruge J."/>
            <person name="Turnbaugh P.J."/>
            <person name="Mahowald M."/>
            <person name="Liep D."/>
            <person name="Gordon J."/>
        </authorList>
    </citation>
    <scope>NUCLEOTIDE SEQUENCE [LARGE SCALE GENOMIC DNA]</scope>
    <source>
        <strain evidence="2 3">ATCC 43243</strain>
    </source>
</reference>
<evidence type="ECO:0000256" key="1">
    <source>
        <dbReference type="SAM" id="MobiDB-lite"/>
    </source>
</evidence>
<proteinExistence type="predicted"/>
<protein>
    <submittedName>
        <fullName evidence="2">Uncharacterized protein</fullName>
    </submittedName>
</protein>
<dbReference type="HOGENOM" id="CLU_2156466_0_0_9"/>
<organism evidence="2 3">
    <name type="scientific">[Bacteroides] pectinophilus ATCC 43243</name>
    <dbReference type="NCBI Taxonomy" id="483218"/>
    <lineage>
        <taxon>Bacteria</taxon>
        <taxon>Bacillati</taxon>
        <taxon>Bacillota</taxon>
        <taxon>Clostridia</taxon>
        <taxon>Eubacteriales</taxon>
    </lineage>
</organism>
<comment type="caution">
    <text evidence="2">The sequence shown here is derived from an EMBL/GenBank/DDBJ whole genome shotgun (WGS) entry which is preliminary data.</text>
</comment>
<dbReference type="STRING" id="483218.BACPEC_00543"/>